<dbReference type="Pfam" id="PF02082">
    <property type="entry name" value="Rrf2"/>
    <property type="match status" value="1"/>
</dbReference>
<organism evidence="1 2">
    <name type="scientific">Bacillus spongiae</name>
    <dbReference type="NCBI Taxonomy" id="2683610"/>
    <lineage>
        <taxon>Bacteria</taxon>
        <taxon>Bacillati</taxon>
        <taxon>Bacillota</taxon>
        <taxon>Bacilli</taxon>
        <taxon>Bacillales</taxon>
        <taxon>Bacillaceae</taxon>
        <taxon>Bacillus</taxon>
    </lineage>
</organism>
<dbReference type="PROSITE" id="PS51197">
    <property type="entry name" value="HTH_RRF2_2"/>
    <property type="match status" value="1"/>
</dbReference>
<dbReference type="SUPFAM" id="SSF46785">
    <property type="entry name" value="Winged helix' DNA-binding domain"/>
    <property type="match status" value="1"/>
</dbReference>
<dbReference type="EMBL" id="JBBAXC010000001">
    <property type="protein sequence ID" value="MEI5905678.1"/>
    <property type="molecule type" value="Genomic_DNA"/>
</dbReference>
<keyword evidence="2" id="KW-1185">Reference proteome</keyword>
<comment type="caution">
    <text evidence="1">The sequence shown here is derived from an EMBL/GenBank/DDBJ whole genome shotgun (WGS) entry which is preliminary data.</text>
</comment>
<gene>
    <name evidence="1" type="ORF">WAK64_01190</name>
</gene>
<dbReference type="InterPro" id="IPR030489">
    <property type="entry name" value="TR_Rrf2-type_CS"/>
</dbReference>
<evidence type="ECO:0000313" key="1">
    <source>
        <dbReference type="EMBL" id="MEI5905678.1"/>
    </source>
</evidence>
<proteinExistence type="predicted"/>
<dbReference type="InterPro" id="IPR036390">
    <property type="entry name" value="WH_DNA-bd_sf"/>
</dbReference>
<dbReference type="PROSITE" id="PS01332">
    <property type="entry name" value="HTH_RRF2_1"/>
    <property type="match status" value="1"/>
</dbReference>
<dbReference type="InterPro" id="IPR000944">
    <property type="entry name" value="Tscrpt_reg_Rrf2"/>
</dbReference>
<dbReference type="InterPro" id="IPR036388">
    <property type="entry name" value="WH-like_DNA-bd_sf"/>
</dbReference>
<accession>A0ABU8H8N7</accession>
<name>A0ABU8H8N7_9BACI</name>
<dbReference type="Gene3D" id="1.10.10.10">
    <property type="entry name" value="Winged helix-like DNA-binding domain superfamily/Winged helix DNA-binding domain"/>
    <property type="match status" value="1"/>
</dbReference>
<dbReference type="Proteomes" id="UP001312865">
    <property type="component" value="Unassembled WGS sequence"/>
</dbReference>
<dbReference type="RefSeq" id="WP_336585093.1">
    <property type="nucleotide sequence ID" value="NZ_JBBAXC010000001.1"/>
</dbReference>
<evidence type="ECO:0000313" key="2">
    <source>
        <dbReference type="Proteomes" id="UP001312865"/>
    </source>
</evidence>
<protein>
    <submittedName>
        <fullName evidence="1">Rrf2 family transcriptional regulator</fullName>
    </submittedName>
</protein>
<reference evidence="1 2" key="1">
    <citation type="journal article" date="2018" name="J. Microbiol.">
        <title>Bacillus spongiae sp. nov., isolated from sponge of Jeju Island.</title>
        <authorList>
            <person name="Lee G.E."/>
            <person name="Im W.T."/>
            <person name="Park J.S."/>
        </authorList>
    </citation>
    <scope>NUCLEOTIDE SEQUENCE [LARGE SCALE GENOMIC DNA]</scope>
    <source>
        <strain evidence="1 2">135PIL107-10</strain>
    </source>
</reference>
<sequence length="142" mass="15830">MTDKVLSTRWFGMALQSLIVLAENEGLCPSGKIAEKLDYKSAFLRKILTHLVKAGLIQAKEGRDGGYSLMKEPADITLAEVYDAMKAELFPKGFLDVSSKECFAPSTRVALFELRDEMESWIVQGLEQKTIADLLVEKTTLK</sequence>
<dbReference type="PANTHER" id="PTHR33221">
    <property type="entry name" value="WINGED HELIX-TURN-HELIX TRANSCRIPTIONAL REGULATOR, RRF2 FAMILY"/>
    <property type="match status" value="1"/>
</dbReference>
<dbReference type="PANTHER" id="PTHR33221:SF15">
    <property type="entry name" value="HTH-TYPE TRANSCRIPTIONAL REGULATOR YWGB-RELATED"/>
    <property type="match status" value="1"/>
</dbReference>